<evidence type="ECO:0000256" key="11">
    <source>
        <dbReference type="ARBA" id="ARBA00023163"/>
    </source>
</evidence>
<evidence type="ECO:0000256" key="2">
    <source>
        <dbReference type="ARBA" id="ARBA00004479"/>
    </source>
</evidence>
<dbReference type="GO" id="GO:0016592">
    <property type="term" value="C:mediator complex"/>
    <property type="evidence" value="ECO:0007669"/>
    <property type="project" value="InterPro"/>
</dbReference>
<keyword evidence="5" id="KW-0732">Signal</keyword>
<dbReference type="FunFam" id="2.60.40.10:FF:000774">
    <property type="entry name" value="Hepatitis A virus cellular receptor 1"/>
    <property type="match status" value="1"/>
</dbReference>
<evidence type="ECO:0000256" key="18">
    <source>
        <dbReference type="SAM" id="MobiDB-lite"/>
    </source>
</evidence>
<feature type="region of interest" description="Disordered" evidence="18">
    <location>
        <begin position="187"/>
        <end position="210"/>
    </location>
</feature>
<reference evidence="21 22" key="1">
    <citation type="submission" date="2019-01" db="EMBL/GenBank/DDBJ databases">
        <authorList>
            <person name="Alioto T."/>
            <person name="Alioto T."/>
        </authorList>
    </citation>
    <scope>NUCLEOTIDE SEQUENCE [LARGE SCALE GENOMIC DNA]</scope>
</reference>
<evidence type="ECO:0000256" key="5">
    <source>
        <dbReference type="ARBA" id="ARBA00022729"/>
    </source>
</evidence>
<evidence type="ECO:0000256" key="12">
    <source>
        <dbReference type="ARBA" id="ARBA00023180"/>
    </source>
</evidence>
<evidence type="ECO:0000256" key="6">
    <source>
        <dbReference type="ARBA" id="ARBA00022989"/>
    </source>
</evidence>
<evidence type="ECO:0000256" key="14">
    <source>
        <dbReference type="ARBA" id="ARBA00023319"/>
    </source>
</evidence>
<name>A0A485MHG6_LYNPA</name>
<keyword evidence="6 19" id="KW-1133">Transmembrane helix</keyword>
<evidence type="ECO:0000256" key="7">
    <source>
        <dbReference type="ARBA" id="ARBA00023015"/>
    </source>
</evidence>
<evidence type="ECO:0000256" key="17">
    <source>
        <dbReference type="RuleBase" id="RU364060"/>
    </source>
</evidence>
<dbReference type="PROSITE" id="PS50835">
    <property type="entry name" value="IG_LIKE"/>
    <property type="match status" value="1"/>
</dbReference>
<gene>
    <name evidence="21" type="ORF">LYPA_23C020540</name>
</gene>
<evidence type="ECO:0000256" key="1">
    <source>
        <dbReference type="ARBA" id="ARBA00004123"/>
    </source>
</evidence>
<keyword evidence="10 17" id="KW-0010">Activator</keyword>
<sequence>MGEPQQVSALPPPPMQYIKEYTDENIQEGLAPKPPPPIKDSYMMFGNQFQCDDLIIRPLESQGIERLHPMQFDHKKELRKLNMSILINFLDLLDILIRSPGSIKREEKLEDLKLLFVHVHHLINEYRPHQARETLRVMMEVQKRQRLETAERFQKHLERVIEMIQNCLASLPDDLPHSEAGMRVKTEPMDADDSNNCTGQNEQQRENSGSLEGEYVVEVGQNAVLPCTYSPATLENLVPVCWGKGSCPMFECHSMVLSTDGRNLKYQTSNRYQLKRNFHKGDVSLTIENVTLADSGTYCCRIQFPGLMNDKKSNLELVIKPAKVTPARPTRRAFGTAFPRMLTTKGYGSETQTLEALHDKNQTQIPTLANALQDSAVTTRIGIYIGVGISAGLTLILIIAALILTWYSYSKEKLQNSSLVTLANVAPSGLANTVAEGMHSEENIYIIEENIYEMEDPYEYYCYVSSEDCRFALCD</sequence>
<evidence type="ECO:0000313" key="21">
    <source>
        <dbReference type="EMBL" id="VFV19857.1"/>
    </source>
</evidence>
<dbReference type="AlphaFoldDB" id="A0A485MHG6"/>
<dbReference type="Pfam" id="PF05983">
    <property type="entry name" value="Med7"/>
    <property type="match status" value="1"/>
</dbReference>
<dbReference type="InterPro" id="IPR013783">
    <property type="entry name" value="Ig-like_fold"/>
</dbReference>
<evidence type="ECO:0000256" key="8">
    <source>
        <dbReference type="ARBA" id="ARBA00023136"/>
    </source>
</evidence>
<evidence type="ECO:0000256" key="16">
    <source>
        <dbReference type="ARBA" id="ARBA00038203"/>
    </source>
</evidence>
<evidence type="ECO:0000256" key="13">
    <source>
        <dbReference type="ARBA" id="ARBA00023242"/>
    </source>
</evidence>
<dbReference type="InterPro" id="IPR051669">
    <property type="entry name" value="Immune_Mod/Transcr_Coactivator"/>
</dbReference>
<feature type="domain" description="Ig-like" evidence="20">
    <location>
        <begin position="220"/>
        <end position="316"/>
    </location>
</feature>
<dbReference type="InterPro" id="IPR044888">
    <property type="entry name" value="Mediatior_Med7_sf"/>
</dbReference>
<keyword evidence="11 17" id="KW-0804">Transcription</keyword>
<dbReference type="CDD" id="cd20982">
    <property type="entry name" value="IgV_TIM-3_like"/>
    <property type="match status" value="1"/>
</dbReference>
<dbReference type="InterPro" id="IPR037212">
    <property type="entry name" value="Med7/Med21-like"/>
</dbReference>
<keyword evidence="9" id="KW-1015">Disulfide bond</keyword>
<keyword evidence="14" id="KW-0393">Immunoglobulin domain</keyword>
<keyword evidence="7 17" id="KW-0805">Transcription regulation</keyword>
<evidence type="ECO:0000313" key="22">
    <source>
        <dbReference type="Proteomes" id="UP000386466"/>
    </source>
</evidence>
<accession>A0A485MHG6</accession>
<evidence type="ECO:0000256" key="10">
    <source>
        <dbReference type="ARBA" id="ARBA00023159"/>
    </source>
</evidence>
<keyword evidence="12" id="KW-0325">Glycoprotein</keyword>
<dbReference type="InterPro" id="IPR013106">
    <property type="entry name" value="Ig_V-set"/>
</dbReference>
<evidence type="ECO:0000256" key="4">
    <source>
        <dbReference type="ARBA" id="ARBA00022692"/>
    </source>
</evidence>
<dbReference type="InterPro" id="IPR003599">
    <property type="entry name" value="Ig_sub"/>
</dbReference>
<keyword evidence="8 19" id="KW-0472">Membrane</keyword>
<dbReference type="SUPFAM" id="SSF48726">
    <property type="entry name" value="Immunoglobulin"/>
    <property type="match status" value="1"/>
</dbReference>
<comment type="similarity">
    <text evidence="3 17">Belongs to the Mediator complex subunit 7 family.</text>
</comment>
<feature type="compositionally biased region" description="Polar residues" evidence="18">
    <location>
        <begin position="194"/>
        <end position="210"/>
    </location>
</feature>
<dbReference type="EMBL" id="CAAGRJ010002005">
    <property type="protein sequence ID" value="VFV19857.1"/>
    <property type="molecule type" value="Genomic_DNA"/>
</dbReference>
<dbReference type="Pfam" id="PF07686">
    <property type="entry name" value="V-set"/>
    <property type="match status" value="1"/>
</dbReference>
<proteinExistence type="inferred from homology"/>
<evidence type="ECO:0000256" key="9">
    <source>
        <dbReference type="ARBA" id="ARBA00023157"/>
    </source>
</evidence>
<dbReference type="GO" id="GO:0006357">
    <property type="term" value="P:regulation of transcription by RNA polymerase II"/>
    <property type="evidence" value="ECO:0007669"/>
    <property type="project" value="InterPro"/>
</dbReference>
<dbReference type="SUPFAM" id="SSF140718">
    <property type="entry name" value="Mediator hinge subcomplex-like"/>
    <property type="match status" value="1"/>
</dbReference>
<keyword evidence="13 17" id="KW-0539">Nucleus</keyword>
<dbReference type="GO" id="GO:0016020">
    <property type="term" value="C:membrane"/>
    <property type="evidence" value="ECO:0007669"/>
    <property type="project" value="UniProtKB-SubCell"/>
</dbReference>
<comment type="subcellular location">
    <subcellularLocation>
        <location evidence="2">Membrane</location>
        <topology evidence="2">Single-pass type I membrane protein</topology>
    </subcellularLocation>
    <subcellularLocation>
        <location evidence="1 17">Nucleus</location>
    </subcellularLocation>
</comment>
<comment type="subunit">
    <text evidence="17">Component of the Mediator complex.</text>
</comment>
<comment type="similarity">
    <text evidence="16">Belongs to the immunoglobulin superfamily. TIM family.</text>
</comment>
<dbReference type="PANTHER" id="PTHR15498:SF73">
    <property type="entry name" value="HEPATITIS A VIRUS CELLULAR RECEPTOR 2"/>
    <property type="match status" value="1"/>
</dbReference>
<protein>
    <recommendedName>
        <fullName evidence="17">Mediator of RNA polymerase II transcription subunit 7</fullName>
    </recommendedName>
</protein>
<keyword evidence="22" id="KW-1185">Reference proteome</keyword>
<evidence type="ECO:0000259" key="20">
    <source>
        <dbReference type="PROSITE" id="PS50835"/>
    </source>
</evidence>
<dbReference type="Gene3D" id="6.10.140.200">
    <property type="match status" value="1"/>
</dbReference>
<dbReference type="InterPro" id="IPR007110">
    <property type="entry name" value="Ig-like_dom"/>
</dbReference>
<evidence type="ECO:0000256" key="3">
    <source>
        <dbReference type="ARBA" id="ARBA00009994"/>
    </source>
</evidence>
<dbReference type="InterPro" id="IPR036179">
    <property type="entry name" value="Ig-like_dom_sf"/>
</dbReference>
<dbReference type="Proteomes" id="UP000386466">
    <property type="component" value="Unassembled WGS sequence"/>
</dbReference>
<dbReference type="InterPro" id="IPR009244">
    <property type="entry name" value="Mediatior_Med7"/>
</dbReference>
<evidence type="ECO:0000256" key="19">
    <source>
        <dbReference type="SAM" id="Phobius"/>
    </source>
</evidence>
<keyword evidence="4 19" id="KW-0812">Transmembrane</keyword>
<dbReference type="PANTHER" id="PTHR15498">
    <property type="entry name" value="T-CELL IMMUNOGLOBULIN AND MUCIN DOMAIN CONTAINING TIM"/>
    <property type="match status" value="1"/>
</dbReference>
<dbReference type="SMART" id="SM00409">
    <property type="entry name" value="IG"/>
    <property type="match status" value="1"/>
</dbReference>
<comment type="function">
    <text evidence="15">Component of the Mediator complex, a coactivator involved in the regulated transcription of nearly all RNA polymerase II-dependent genes. Mediator functions as a bridge to convey information from gene-specific regulatory proteins to the basal RNA polymerase II transcription machinery. Mediator is recruited to promoters by direct interactions with regulatory proteins and serves as a scaffold for the assembly of a functional preinitiation complex with RNA polymerase II and the general transcription factors.</text>
</comment>
<dbReference type="GO" id="GO:0003712">
    <property type="term" value="F:transcription coregulator activity"/>
    <property type="evidence" value="ECO:0007669"/>
    <property type="project" value="InterPro"/>
</dbReference>
<organism evidence="21 22">
    <name type="scientific">Lynx pardinus</name>
    <name type="common">Iberian lynx</name>
    <name type="synonym">Felis pardina</name>
    <dbReference type="NCBI Taxonomy" id="191816"/>
    <lineage>
        <taxon>Eukaryota</taxon>
        <taxon>Metazoa</taxon>
        <taxon>Chordata</taxon>
        <taxon>Craniata</taxon>
        <taxon>Vertebrata</taxon>
        <taxon>Euteleostomi</taxon>
        <taxon>Mammalia</taxon>
        <taxon>Eutheria</taxon>
        <taxon>Laurasiatheria</taxon>
        <taxon>Carnivora</taxon>
        <taxon>Feliformia</taxon>
        <taxon>Felidae</taxon>
        <taxon>Felinae</taxon>
        <taxon>Lynx</taxon>
    </lineage>
</organism>
<evidence type="ECO:0000256" key="15">
    <source>
        <dbReference type="ARBA" id="ARBA00025687"/>
    </source>
</evidence>
<dbReference type="Gene3D" id="2.60.40.10">
    <property type="entry name" value="Immunoglobulins"/>
    <property type="match status" value="1"/>
</dbReference>
<feature type="transmembrane region" description="Helical" evidence="19">
    <location>
        <begin position="381"/>
        <end position="407"/>
    </location>
</feature>